<evidence type="ECO:0000313" key="2">
    <source>
        <dbReference type="Proteomes" id="UP000275772"/>
    </source>
</evidence>
<dbReference type="Proteomes" id="UP000275772">
    <property type="component" value="Unassembled WGS sequence"/>
</dbReference>
<name>A0A383UP46_BLUHO</name>
<reference evidence="1 2" key="1">
    <citation type="submission" date="2017-11" db="EMBL/GenBank/DDBJ databases">
        <authorList>
            <person name="Kracher B."/>
        </authorList>
    </citation>
    <scope>NUCLEOTIDE SEQUENCE [LARGE SCALE GENOMIC DNA]</scope>
    <source>
        <strain evidence="1 2">RACE1</strain>
    </source>
</reference>
<gene>
    <name evidence="1" type="ORF">BLGHR1_12118</name>
</gene>
<dbReference type="EMBL" id="UNSH01000036">
    <property type="protein sequence ID" value="SZF01355.1"/>
    <property type="molecule type" value="Genomic_DNA"/>
</dbReference>
<protein>
    <submittedName>
        <fullName evidence="1">Uncharacterized protein</fullName>
    </submittedName>
</protein>
<accession>A0A383UP46</accession>
<sequence length="42" mass="4975">MAWRTISSKINLEYLLTWMLKRPGIKSDIGVSQGVYYITRER</sequence>
<evidence type="ECO:0000313" key="1">
    <source>
        <dbReference type="EMBL" id="SZF01355.1"/>
    </source>
</evidence>
<organism evidence="1 2">
    <name type="scientific">Blumeria hordei</name>
    <name type="common">Barley powdery mildew</name>
    <name type="synonym">Blumeria graminis f. sp. hordei</name>
    <dbReference type="NCBI Taxonomy" id="2867405"/>
    <lineage>
        <taxon>Eukaryota</taxon>
        <taxon>Fungi</taxon>
        <taxon>Dikarya</taxon>
        <taxon>Ascomycota</taxon>
        <taxon>Pezizomycotina</taxon>
        <taxon>Leotiomycetes</taxon>
        <taxon>Erysiphales</taxon>
        <taxon>Erysiphaceae</taxon>
        <taxon>Blumeria</taxon>
    </lineage>
</organism>
<dbReference type="AlphaFoldDB" id="A0A383UP46"/>
<dbReference type="VEuPathDB" id="FungiDB:BLGHR1_12118"/>
<proteinExistence type="predicted"/>